<proteinExistence type="predicted"/>
<feature type="region of interest" description="Disordered" evidence="1">
    <location>
        <begin position="1"/>
        <end position="25"/>
    </location>
</feature>
<comment type="caution">
    <text evidence="2">The sequence shown here is derived from an EMBL/GenBank/DDBJ whole genome shotgun (WGS) entry which is preliminary data.</text>
</comment>
<sequence>MRQSMGGIYTQLPAKMPGKTAARKSKKGKSRAFFAMDDNYAVKDEHEREQFRLLLAARVETW</sequence>
<organism evidence="2 3">
    <name type="scientific">Prosthecobacter algae</name>
    <dbReference type="NCBI Taxonomy" id="1144682"/>
    <lineage>
        <taxon>Bacteria</taxon>
        <taxon>Pseudomonadati</taxon>
        <taxon>Verrucomicrobiota</taxon>
        <taxon>Verrucomicrobiia</taxon>
        <taxon>Verrucomicrobiales</taxon>
        <taxon>Verrucomicrobiaceae</taxon>
        <taxon>Prosthecobacter</taxon>
    </lineage>
</organism>
<dbReference type="Proteomes" id="UP001499852">
    <property type="component" value="Unassembled WGS sequence"/>
</dbReference>
<reference evidence="3" key="1">
    <citation type="journal article" date="2019" name="Int. J. Syst. Evol. Microbiol.">
        <title>The Global Catalogue of Microorganisms (GCM) 10K type strain sequencing project: providing services to taxonomists for standard genome sequencing and annotation.</title>
        <authorList>
            <consortium name="The Broad Institute Genomics Platform"/>
            <consortium name="The Broad Institute Genome Sequencing Center for Infectious Disease"/>
            <person name="Wu L."/>
            <person name="Ma J."/>
        </authorList>
    </citation>
    <scope>NUCLEOTIDE SEQUENCE [LARGE SCALE GENOMIC DNA]</scope>
    <source>
        <strain evidence="3">JCM 18053</strain>
    </source>
</reference>
<keyword evidence="3" id="KW-1185">Reference proteome</keyword>
<evidence type="ECO:0000256" key="1">
    <source>
        <dbReference type="SAM" id="MobiDB-lite"/>
    </source>
</evidence>
<dbReference type="EMBL" id="BAABIA010000004">
    <property type="protein sequence ID" value="GAA5140001.1"/>
    <property type="molecule type" value="Genomic_DNA"/>
</dbReference>
<gene>
    <name evidence="2" type="ORF">GCM10023213_21750</name>
</gene>
<accession>A0ABP9P3G5</accession>
<name>A0ABP9P3G5_9BACT</name>
<evidence type="ECO:0000313" key="2">
    <source>
        <dbReference type="EMBL" id="GAA5140001.1"/>
    </source>
</evidence>
<evidence type="ECO:0000313" key="3">
    <source>
        <dbReference type="Proteomes" id="UP001499852"/>
    </source>
</evidence>
<protein>
    <submittedName>
        <fullName evidence="2">Uncharacterized protein</fullName>
    </submittedName>
</protein>